<organism evidence="2">
    <name type="scientific">Anopheles sinensis</name>
    <name type="common">Mosquito</name>
    <dbReference type="NCBI Taxonomy" id="74873"/>
    <lineage>
        <taxon>Eukaryota</taxon>
        <taxon>Metazoa</taxon>
        <taxon>Ecdysozoa</taxon>
        <taxon>Arthropoda</taxon>
        <taxon>Hexapoda</taxon>
        <taxon>Insecta</taxon>
        <taxon>Pterygota</taxon>
        <taxon>Neoptera</taxon>
        <taxon>Endopterygota</taxon>
        <taxon>Diptera</taxon>
        <taxon>Nematocera</taxon>
        <taxon>Culicoidea</taxon>
        <taxon>Culicidae</taxon>
        <taxon>Anophelinae</taxon>
        <taxon>Anopheles</taxon>
    </lineage>
</organism>
<dbReference type="EMBL" id="KE525305">
    <property type="protein sequence ID" value="KFB45672.1"/>
    <property type="molecule type" value="Genomic_DNA"/>
</dbReference>
<feature type="compositionally biased region" description="Basic and acidic residues" evidence="1">
    <location>
        <begin position="69"/>
        <end position="79"/>
    </location>
</feature>
<sequence length="107" mass="12187">MVTPFSYQRRGQEKDPTEWHSKEEDPLHGVLAQNPNNQTGQAGTAAQWWPWLSILPAKRPKAKPPAPVEARRPKFETESRTMPIPKCGQGEGKETKKKWNTLMLRVA</sequence>
<keyword evidence="4" id="KW-1185">Reference proteome</keyword>
<evidence type="ECO:0000256" key="1">
    <source>
        <dbReference type="SAM" id="MobiDB-lite"/>
    </source>
</evidence>
<dbReference type="Proteomes" id="UP000030765">
    <property type="component" value="Unassembled WGS sequence"/>
</dbReference>
<feature type="compositionally biased region" description="Basic and acidic residues" evidence="1">
    <location>
        <begin position="10"/>
        <end position="27"/>
    </location>
</feature>
<gene>
    <name evidence="2" type="ORF">ZHAS_00013531</name>
</gene>
<reference evidence="3" key="2">
    <citation type="submission" date="2020-05" db="UniProtKB">
        <authorList>
            <consortium name="EnsemblMetazoa"/>
        </authorList>
    </citation>
    <scope>IDENTIFICATION</scope>
</reference>
<proteinExistence type="predicted"/>
<feature type="region of interest" description="Disordered" evidence="1">
    <location>
        <begin position="57"/>
        <end position="100"/>
    </location>
</feature>
<name>A0A084W628_ANOSI</name>
<evidence type="ECO:0000313" key="4">
    <source>
        <dbReference type="Proteomes" id="UP000030765"/>
    </source>
</evidence>
<dbReference type="EnsemblMetazoa" id="ASIC013531-RA">
    <property type="protein sequence ID" value="ASIC013531-PA"/>
    <property type="gene ID" value="ASIC013531"/>
</dbReference>
<feature type="compositionally biased region" description="Polar residues" evidence="1">
    <location>
        <begin position="33"/>
        <end position="44"/>
    </location>
</feature>
<feature type="region of interest" description="Disordered" evidence="1">
    <location>
        <begin position="1"/>
        <end position="44"/>
    </location>
</feature>
<dbReference type="AlphaFoldDB" id="A0A084W628"/>
<accession>A0A084W628</accession>
<reference evidence="2 4" key="1">
    <citation type="journal article" date="2014" name="BMC Genomics">
        <title>Genome sequence of Anopheles sinensis provides insight into genetics basis of mosquito competence for malaria parasites.</title>
        <authorList>
            <person name="Zhou D."/>
            <person name="Zhang D."/>
            <person name="Ding G."/>
            <person name="Shi L."/>
            <person name="Hou Q."/>
            <person name="Ye Y."/>
            <person name="Xu Y."/>
            <person name="Zhou H."/>
            <person name="Xiong C."/>
            <person name="Li S."/>
            <person name="Yu J."/>
            <person name="Hong S."/>
            <person name="Yu X."/>
            <person name="Zou P."/>
            <person name="Chen C."/>
            <person name="Chang X."/>
            <person name="Wang W."/>
            <person name="Lv Y."/>
            <person name="Sun Y."/>
            <person name="Ma L."/>
            <person name="Shen B."/>
            <person name="Zhu C."/>
        </authorList>
    </citation>
    <scope>NUCLEOTIDE SEQUENCE [LARGE SCALE GENOMIC DNA]</scope>
</reference>
<dbReference type="VEuPathDB" id="VectorBase:ASIC013531"/>
<evidence type="ECO:0000313" key="2">
    <source>
        <dbReference type="EMBL" id="KFB45672.1"/>
    </source>
</evidence>
<dbReference type="EMBL" id="ATLV01020720">
    <property type="status" value="NOT_ANNOTATED_CDS"/>
    <property type="molecule type" value="Genomic_DNA"/>
</dbReference>
<evidence type="ECO:0000313" key="3">
    <source>
        <dbReference type="EnsemblMetazoa" id="ASIC013531-PA"/>
    </source>
</evidence>
<protein>
    <submittedName>
        <fullName evidence="2 3">Signal recognition particle 72 kDa protein (SRP72)</fullName>
    </submittedName>
</protein>